<feature type="domain" description="Fibronectin type-III" evidence="10">
    <location>
        <begin position="211"/>
        <end position="313"/>
    </location>
</feature>
<feature type="domain" description="Protein kinase" evidence="9">
    <location>
        <begin position="503"/>
        <end position="757"/>
    </location>
</feature>
<dbReference type="CDD" id="cd00063">
    <property type="entry name" value="FN3"/>
    <property type="match status" value="1"/>
</dbReference>
<dbReference type="InterPro" id="IPR001245">
    <property type="entry name" value="Ser-Thr/Tyr_kinase_cat_dom"/>
</dbReference>
<keyword evidence="5 8" id="KW-1133">Transmembrane helix</keyword>
<keyword evidence="4" id="KW-0067">ATP-binding</keyword>
<keyword evidence="2 8" id="KW-0812">Transmembrane</keyword>
<dbReference type="Pfam" id="PF00041">
    <property type="entry name" value="fn3"/>
    <property type="match status" value="1"/>
</dbReference>
<name>E4YN19_OIKDI</name>
<dbReference type="Gene3D" id="2.60.120.260">
    <property type="entry name" value="Galactose-binding domain-like"/>
    <property type="match status" value="1"/>
</dbReference>
<evidence type="ECO:0000256" key="8">
    <source>
        <dbReference type="SAM" id="Phobius"/>
    </source>
</evidence>
<dbReference type="Pfam" id="PF07714">
    <property type="entry name" value="PK_Tyr_Ser-Thr"/>
    <property type="match status" value="1"/>
</dbReference>
<dbReference type="InterPro" id="IPR009030">
    <property type="entry name" value="Growth_fac_rcpt_cys_sf"/>
</dbReference>
<evidence type="ECO:0008006" key="13">
    <source>
        <dbReference type="Google" id="ProtNLM"/>
    </source>
</evidence>
<dbReference type="EMBL" id="FN654858">
    <property type="protein sequence ID" value="CBY36878.1"/>
    <property type="molecule type" value="Genomic_DNA"/>
</dbReference>
<sequence length="768" mass="84276">MSGSFCREKFSILMSQSTSTDRPRIAPSTLDMSNWTIVDTVASTEDITVEQINIGNLFGNGIFIAFVNTGACMELSHVKVSYKFCPAVVADFAEFERTHTGATAASIINQEGVCVENAIQNGGKPSYHCGSDGFWRLSSASCACESGFQGDVDSQECSECPAGTYKSSTGPGQCQRCPRNSSSRPGSKDCTCESGHFRAGSTGPCLALPGPAENLRARDLNSTTVLLTWKRPRIGDETVYRVLCSECPEESSCMPCINVNVPPGTIQRSEIELTNLDRSKEYRFEVQSENGASESALEAGYTTKKIAVTLARTIPNRLVVKNLRLLSLAANGKKKLEIELVEELSNIRLKRIIETSESSFVLDKLQPQVQYSARVRVHPDPDLAKSVSASNWSESIRFKTQDDVLLNRYKSGSTTTQWLAGIITGAILFSLTLLVIAVVLYRKRGDPQWLKGTRSSIEQFSVVTTSSHANNGHGTINGTVDLVPCSRQASILEGTAELARDSLTVDMTLKSGRLGKISAGKLYGRPVAIKELLVTSEEQLNELKIMAQLDQPNILRIEGFMSANYPKLVVMEMCELNLAEYFSSEGPTMHPVAISKQIACGVAYLHSNQFILRHLGIDTVLVAGNTFKIKLSSKTDVEPVIDMIGTRSADDVSGYIPLRNSAPEVFTKGIFSQMSDVWALGVLLWSVCCRNTSVPFWGLSRRQLVDAVLSGWRLPPPDNCDFPEMHEMHSLMLACWEENAELRPTSRDLRHKIEILLQDVNPPTQIAV</sequence>
<evidence type="ECO:0000313" key="12">
    <source>
        <dbReference type="EMBL" id="CBY36878.1"/>
    </source>
</evidence>
<dbReference type="Pfam" id="PF25599">
    <property type="entry name" value="Ephrin_CRD"/>
    <property type="match status" value="1"/>
</dbReference>
<keyword evidence="3" id="KW-0547">Nucleotide-binding</keyword>
<dbReference type="SUPFAM" id="SSF49785">
    <property type="entry name" value="Galactose-binding domain-like"/>
    <property type="match status" value="1"/>
</dbReference>
<dbReference type="InterPro" id="IPR050449">
    <property type="entry name" value="Ephrin_rcpt_TKs"/>
</dbReference>
<reference evidence="12" key="1">
    <citation type="journal article" date="2010" name="Science">
        <title>Plasticity of animal genome architecture unmasked by rapid evolution of a pelagic tunicate.</title>
        <authorList>
            <person name="Denoeud F."/>
            <person name="Henriet S."/>
            <person name="Mungpakdee S."/>
            <person name="Aury J.M."/>
            <person name="Da Silva C."/>
            <person name="Brinkmann H."/>
            <person name="Mikhaleva J."/>
            <person name="Olsen L.C."/>
            <person name="Jubin C."/>
            <person name="Canestro C."/>
            <person name="Bouquet J.M."/>
            <person name="Danks G."/>
            <person name="Poulain J."/>
            <person name="Campsteijn C."/>
            <person name="Adamski M."/>
            <person name="Cross I."/>
            <person name="Yadetie F."/>
            <person name="Muffato M."/>
            <person name="Louis A."/>
            <person name="Butcher S."/>
            <person name="Tsagkogeorga G."/>
            <person name="Konrad A."/>
            <person name="Singh S."/>
            <person name="Jensen M.F."/>
            <person name="Cong E.H."/>
            <person name="Eikeseth-Otteraa H."/>
            <person name="Noel B."/>
            <person name="Anthouard V."/>
            <person name="Porcel B.M."/>
            <person name="Kachouri-Lafond R."/>
            <person name="Nishino A."/>
            <person name="Ugolini M."/>
            <person name="Chourrout P."/>
            <person name="Nishida H."/>
            <person name="Aasland R."/>
            <person name="Huzurbazar S."/>
            <person name="Westhof E."/>
            <person name="Delsuc F."/>
            <person name="Lehrach H."/>
            <person name="Reinhardt R."/>
            <person name="Weissenbach J."/>
            <person name="Roy S.W."/>
            <person name="Artiguenave F."/>
            <person name="Postlethwait J.H."/>
            <person name="Manak J.R."/>
            <person name="Thompson E.M."/>
            <person name="Jaillon O."/>
            <person name="Du Pasquier L."/>
            <person name="Boudinot P."/>
            <person name="Liberles D.A."/>
            <person name="Volff J.N."/>
            <person name="Philippe H."/>
            <person name="Lenhard B."/>
            <person name="Roest Crollius H."/>
            <person name="Wincker P."/>
            <person name="Chourrout D."/>
        </authorList>
    </citation>
    <scope>NUCLEOTIDE SEQUENCE [LARGE SCALE GENOMIC DNA]</scope>
</reference>
<evidence type="ECO:0000256" key="6">
    <source>
        <dbReference type="ARBA" id="ARBA00023136"/>
    </source>
</evidence>
<organism evidence="12">
    <name type="scientific">Oikopleura dioica</name>
    <name type="common">Tunicate</name>
    <dbReference type="NCBI Taxonomy" id="34765"/>
    <lineage>
        <taxon>Eukaryota</taxon>
        <taxon>Metazoa</taxon>
        <taxon>Chordata</taxon>
        <taxon>Tunicata</taxon>
        <taxon>Appendicularia</taxon>
        <taxon>Copelata</taxon>
        <taxon>Oikopleuridae</taxon>
        <taxon>Oikopleura</taxon>
    </lineage>
</organism>
<dbReference type="Proteomes" id="UP000011014">
    <property type="component" value="Unassembled WGS sequence"/>
</dbReference>
<feature type="transmembrane region" description="Helical" evidence="8">
    <location>
        <begin position="418"/>
        <end position="441"/>
    </location>
</feature>
<keyword evidence="6 8" id="KW-0472">Membrane</keyword>
<protein>
    <recommendedName>
        <fullName evidence="13">Receptor protein-tyrosine kinase</fullName>
    </recommendedName>
</protein>
<dbReference type="AlphaFoldDB" id="E4YN19"/>
<dbReference type="InterPro" id="IPR000719">
    <property type="entry name" value="Prot_kinase_dom"/>
</dbReference>
<dbReference type="InterPro" id="IPR036116">
    <property type="entry name" value="FN3_sf"/>
</dbReference>
<dbReference type="InterPro" id="IPR011009">
    <property type="entry name" value="Kinase-like_dom_sf"/>
</dbReference>
<dbReference type="InterPro" id="IPR011641">
    <property type="entry name" value="Tyr-kin_ephrin_A/B_rcpt-like"/>
</dbReference>
<accession>E4YN19</accession>
<dbReference type="Gene3D" id="2.60.40.10">
    <property type="entry name" value="Immunoglobulins"/>
    <property type="match status" value="2"/>
</dbReference>
<keyword evidence="7" id="KW-0675">Receptor</keyword>
<dbReference type="SUPFAM" id="SSF49265">
    <property type="entry name" value="Fibronectin type III"/>
    <property type="match status" value="1"/>
</dbReference>
<evidence type="ECO:0000256" key="7">
    <source>
        <dbReference type="ARBA" id="ARBA00023170"/>
    </source>
</evidence>
<evidence type="ECO:0000256" key="4">
    <source>
        <dbReference type="ARBA" id="ARBA00022840"/>
    </source>
</evidence>
<dbReference type="PROSITE" id="PS51550">
    <property type="entry name" value="EPH_LBD"/>
    <property type="match status" value="1"/>
</dbReference>
<dbReference type="InterPro" id="IPR003961">
    <property type="entry name" value="FN3_dom"/>
</dbReference>
<dbReference type="GO" id="GO:0007411">
    <property type="term" value="P:axon guidance"/>
    <property type="evidence" value="ECO:0007669"/>
    <property type="project" value="TreeGrafter"/>
</dbReference>
<dbReference type="Gene3D" id="1.10.510.10">
    <property type="entry name" value="Transferase(Phosphotransferase) domain 1"/>
    <property type="match status" value="1"/>
</dbReference>
<dbReference type="GO" id="GO:0005886">
    <property type="term" value="C:plasma membrane"/>
    <property type="evidence" value="ECO:0007669"/>
    <property type="project" value="TreeGrafter"/>
</dbReference>
<evidence type="ECO:0000259" key="9">
    <source>
        <dbReference type="PROSITE" id="PS50011"/>
    </source>
</evidence>
<dbReference type="SMART" id="SM01411">
    <property type="entry name" value="Ephrin_rec_like"/>
    <property type="match status" value="1"/>
</dbReference>
<evidence type="ECO:0000259" key="11">
    <source>
        <dbReference type="PROSITE" id="PS51550"/>
    </source>
</evidence>
<evidence type="ECO:0000256" key="2">
    <source>
        <dbReference type="ARBA" id="ARBA00022692"/>
    </source>
</evidence>
<dbReference type="Gene3D" id="2.10.50.10">
    <property type="entry name" value="Tumor Necrosis Factor Receptor, subunit A, domain 2"/>
    <property type="match status" value="1"/>
</dbReference>
<dbReference type="InterPro" id="IPR008979">
    <property type="entry name" value="Galactose-bd-like_sf"/>
</dbReference>
<dbReference type="Gene3D" id="2.60.40.1770">
    <property type="entry name" value="ephrin a2 ectodomain"/>
    <property type="match status" value="1"/>
</dbReference>
<dbReference type="SUPFAM" id="SSF57184">
    <property type="entry name" value="Growth factor receptor domain"/>
    <property type="match status" value="1"/>
</dbReference>
<dbReference type="PROSITE" id="PS50853">
    <property type="entry name" value="FN3"/>
    <property type="match status" value="1"/>
</dbReference>
<dbReference type="PANTHER" id="PTHR46877">
    <property type="entry name" value="EPH RECEPTOR A5"/>
    <property type="match status" value="1"/>
</dbReference>
<dbReference type="GO" id="GO:0005524">
    <property type="term" value="F:ATP binding"/>
    <property type="evidence" value="ECO:0007669"/>
    <property type="project" value="UniProtKB-KW"/>
</dbReference>
<dbReference type="PROSITE" id="PS50011">
    <property type="entry name" value="PROTEIN_KINASE_DOM"/>
    <property type="match status" value="1"/>
</dbReference>
<evidence type="ECO:0000256" key="5">
    <source>
        <dbReference type="ARBA" id="ARBA00022989"/>
    </source>
</evidence>
<dbReference type="SUPFAM" id="SSF56112">
    <property type="entry name" value="Protein kinase-like (PK-like)"/>
    <property type="match status" value="1"/>
</dbReference>
<dbReference type="InterPro" id="IPR001090">
    <property type="entry name" value="Ephrin_rcpt_lig-bd_dom"/>
</dbReference>
<dbReference type="PANTHER" id="PTHR46877:SF14">
    <property type="entry name" value="RECEPTOR PROTEIN-TYROSINE KINASE"/>
    <property type="match status" value="1"/>
</dbReference>
<evidence type="ECO:0000259" key="10">
    <source>
        <dbReference type="PROSITE" id="PS50853"/>
    </source>
</evidence>
<comment type="subcellular location">
    <subcellularLocation>
        <location evidence="1">Membrane</location>
        <topology evidence="1">Single-pass type I membrane protein</topology>
    </subcellularLocation>
</comment>
<dbReference type="Pfam" id="PF01404">
    <property type="entry name" value="Ephrin_lbd"/>
    <property type="match status" value="1"/>
</dbReference>
<dbReference type="InterPro" id="IPR013783">
    <property type="entry name" value="Ig-like_fold"/>
</dbReference>
<dbReference type="GO" id="GO:0030425">
    <property type="term" value="C:dendrite"/>
    <property type="evidence" value="ECO:0007669"/>
    <property type="project" value="TreeGrafter"/>
</dbReference>
<dbReference type="SMART" id="SM00060">
    <property type="entry name" value="FN3"/>
    <property type="match status" value="1"/>
</dbReference>
<dbReference type="Pfam" id="PF07699">
    <property type="entry name" value="Ephrin_rec_like"/>
    <property type="match status" value="1"/>
</dbReference>
<dbReference type="GO" id="GO:0005005">
    <property type="term" value="F:transmembrane-ephrin receptor activity"/>
    <property type="evidence" value="ECO:0007669"/>
    <property type="project" value="TreeGrafter"/>
</dbReference>
<gene>
    <name evidence="12" type="ORF">GSOID_T00029918001</name>
</gene>
<proteinExistence type="predicted"/>
<feature type="domain" description="Eph LBD" evidence="11">
    <location>
        <begin position="1"/>
        <end position="90"/>
    </location>
</feature>
<evidence type="ECO:0000256" key="3">
    <source>
        <dbReference type="ARBA" id="ARBA00022741"/>
    </source>
</evidence>
<evidence type="ECO:0000256" key="1">
    <source>
        <dbReference type="ARBA" id="ARBA00004479"/>
    </source>
</evidence>